<dbReference type="AlphaFoldDB" id="A0A347ZS34"/>
<feature type="domain" description="SpoVT-AbrB" evidence="8">
    <location>
        <begin position="76"/>
        <end position="119"/>
    </location>
</feature>
<evidence type="ECO:0000313" key="10">
    <source>
        <dbReference type="Proteomes" id="UP000256388"/>
    </source>
</evidence>
<evidence type="ECO:0000259" key="8">
    <source>
        <dbReference type="PROSITE" id="PS51740"/>
    </source>
</evidence>
<dbReference type="Pfam" id="PF02381">
    <property type="entry name" value="MraZ"/>
    <property type="match status" value="2"/>
</dbReference>
<keyword evidence="3" id="KW-0677">Repeat</keyword>
<dbReference type="PANTHER" id="PTHR34701:SF1">
    <property type="entry name" value="TRANSCRIPTIONAL REGULATOR MRAZ"/>
    <property type="match status" value="1"/>
</dbReference>
<reference evidence="9 10" key="1">
    <citation type="submission" date="2018-08" db="EMBL/GenBank/DDBJ databases">
        <title>Genomic Encyclopedia of Type Strains, Phase IV (KMG-IV): sequencing the most valuable type-strain genomes for metagenomic binning, comparative biology and taxonomic classification.</title>
        <authorList>
            <person name="Goeker M."/>
        </authorList>
    </citation>
    <scope>NUCLEOTIDE SEQUENCE [LARGE SCALE GENOMIC DNA]</scope>
    <source>
        <strain evidence="9 10">DSM 23923</strain>
    </source>
</reference>
<keyword evidence="4 7" id="KW-0805">Transcription regulation</keyword>
<dbReference type="EMBL" id="QUMS01000001">
    <property type="protein sequence ID" value="REG11320.1"/>
    <property type="molecule type" value="Genomic_DNA"/>
</dbReference>
<dbReference type="GO" id="GO:0005737">
    <property type="term" value="C:cytoplasm"/>
    <property type="evidence" value="ECO:0007669"/>
    <property type="project" value="UniProtKB-UniRule"/>
</dbReference>
<organism evidence="9 10">
    <name type="scientific">Pelolinea submarina</name>
    <dbReference type="NCBI Taxonomy" id="913107"/>
    <lineage>
        <taxon>Bacteria</taxon>
        <taxon>Bacillati</taxon>
        <taxon>Chloroflexota</taxon>
        <taxon>Anaerolineae</taxon>
        <taxon>Anaerolineales</taxon>
        <taxon>Anaerolineaceae</taxon>
        <taxon>Pelolinea</taxon>
    </lineage>
</organism>
<accession>A0A347ZS34</accession>
<dbReference type="GO" id="GO:0009295">
    <property type="term" value="C:nucleoid"/>
    <property type="evidence" value="ECO:0007669"/>
    <property type="project" value="UniProtKB-SubCell"/>
</dbReference>
<dbReference type="InterPro" id="IPR003444">
    <property type="entry name" value="MraZ"/>
</dbReference>
<evidence type="ECO:0000313" key="9">
    <source>
        <dbReference type="EMBL" id="REG11320.1"/>
    </source>
</evidence>
<proteinExistence type="inferred from homology"/>
<dbReference type="GO" id="GO:0003700">
    <property type="term" value="F:DNA-binding transcription factor activity"/>
    <property type="evidence" value="ECO:0007669"/>
    <property type="project" value="UniProtKB-UniRule"/>
</dbReference>
<dbReference type="InterPro" id="IPR037914">
    <property type="entry name" value="SpoVT-AbrB_sf"/>
</dbReference>
<comment type="subcellular location">
    <subcellularLocation>
        <location evidence="7">Cytoplasm</location>
        <location evidence="7">Nucleoid</location>
    </subcellularLocation>
</comment>
<evidence type="ECO:0000256" key="7">
    <source>
        <dbReference type="HAMAP-Rule" id="MF_01008"/>
    </source>
</evidence>
<dbReference type="NCBIfam" id="TIGR00242">
    <property type="entry name" value="division/cell wall cluster transcriptional repressor MraZ"/>
    <property type="match status" value="1"/>
</dbReference>
<dbReference type="PROSITE" id="PS51740">
    <property type="entry name" value="SPOVT_ABRB"/>
    <property type="match status" value="2"/>
</dbReference>
<evidence type="ECO:0000256" key="3">
    <source>
        <dbReference type="ARBA" id="ARBA00022737"/>
    </source>
</evidence>
<sequence length="144" mass="16434">MFFGQFDHNLDDKGRLTIPSQYRDLLADVAYITQGFDDNLMVIQGDEFDSLYHKIRSMKITDSHARDLARMLFGNAVKLEMDKAGRVLISPFLREAAHLNSAVKLIGLGPYFEIWSAENWSIKAAIMNDAAERADRFNDLDLTF</sequence>
<keyword evidence="6 7" id="KW-0804">Transcription</keyword>
<evidence type="ECO:0000256" key="6">
    <source>
        <dbReference type="ARBA" id="ARBA00023163"/>
    </source>
</evidence>
<name>A0A347ZS34_9CHLR</name>
<protein>
    <recommendedName>
        <fullName evidence="1 7">Transcriptional regulator MraZ</fullName>
    </recommendedName>
</protein>
<evidence type="ECO:0000256" key="1">
    <source>
        <dbReference type="ARBA" id="ARBA00013860"/>
    </source>
</evidence>
<comment type="subunit">
    <text evidence="7">Forms oligomers.</text>
</comment>
<evidence type="ECO:0000256" key="5">
    <source>
        <dbReference type="ARBA" id="ARBA00023125"/>
    </source>
</evidence>
<dbReference type="GO" id="GO:2000143">
    <property type="term" value="P:negative regulation of DNA-templated transcription initiation"/>
    <property type="evidence" value="ECO:0007669"/>
    <property type="project" value="TreeGrafter"/>
</dbReference>
<evidence type="ECO:0000256" key="4">
    <source>
        <dbReference type="ARBA" id="ARBA00023015"/>
    </source>
</evidence>
<dbReference type="InterPro" id="IPR038619">
    <property type="entry name" value="MraZ_sf"/>
</dbReference>
<dbReference type="Proteomes" id="UP000256388">
    <property type="component" value="Unassembled WGS sequence"/>
</dbReference>
<dbReference type="CDD" id="cd16321">
    <property type="entry name" value="MraZ_C"/>
    <property type="match status" value="1"/>
</dbReference>
<dbReference type="OrthoDB" id="9807753at2"/>
<keyword evidence="10" id="KW-1185">Reference proteome</keyword>
<comment type="caution">
    <text evidence="9">The sequence shown here is derived from an EMBL/GenBank/DDBJ whole genome shotgun (WGS) entry which is preliminary data.</text>
</comment>
<dbReference type="InterPro" id="IPR035644">
    <property type="entry name" value="MraZ_C"/>
</dbReference>
<dbReference type="CDD" id="cd16320">
    <property type="entry name" value="MraZ_N"/>
    <property type="match status" value="1"/>
</dbReference>
<dbReference type="RefSeq" id="WP_116224453.1">
    <property type="nucleotide sequence ID" value="NZ_AP018437.1"/>
</dbReference>
<dbReference type="InterPro" id="IPR020603">
    <property type="entry name" value="MraZ_dom"/>
</dbReference>
<dbReference type="SUPFAM" id="SSF89447">
    <property type="entry name" value="AbrB/MazE/MraZ-like"/>
    <property type="match status" value="1"/>
</dbReference>
<dbReference type="GO" id="GO:0000976">
    <property type="term" value="F:transcription cis-regulatory region binding"/>
    <property type="evidence" value="ECO:0007669"/>
    <property type="project" value="TreeGrafter"/>
</dbReference>
<dbReference type="Gene3D" id="3.40.1550.20">
    <property type="entry name" value="Transcriptional regulator MraZ domain"/>
    <property type="match status" value="1"/>
</dbReference>
<keyword evidence="5 7" id="KW-0238">DNA-binding</keyword>
<dbReference type="InterPro" id="IPR035642">
    <property type="entry name" value="MraZ_N"/>
</dbReference>
<feature type="domain" description="SpoVT-AbrB" evidence="8">
    <location>
        <begin position="5"/>
        <end position="47"/>
    </location>
</feature>
<keyword evidence="2 7" id="KW-0963">Cytoplasm</keyword>
<evidence type="ECO:0000256" key="2">
    <source>
        <dbReference type="ARBA" id="ARBA00022490"/>
    </source>
</evidence>
<gene>
    <name evidence="7" type="primary">mraZ</name>
    <name evidence="9" type="ORF">DFR64_1198</name>
</gene>
<comment type="similarity">
    <text evidence="7">Belongs to the MraZ family.</text>
</comment>
<dbReference type="InterPro" id="IPR007159">
    <property type="entry name" value="SpoVT-AbrB_dom"/>
</dbReference>
<dbReference type="HAMAP" id="MF_01008">
    <property type="entry name" value="MraZ"/>
    <property type="match status" value="1"/>
</dbReference>
<dbReference type="PANTHER" id="PTHR34701">
    <property type="entry name" value="TRANSCRIPTIONAL REGULATOR MRAZ"/>
    <property type="match status" value="1"/>
</dbReference>